<protein>
    <submittedName>
        <fullName evidence="4">OmpA/MotB family protein</fullName>
    </submittedName>
</protein>
<dbReference type="InterPro" id="IPR036737">
    <property type="entry name" value="OmpA-like_sf"/>
</dbReference>
<keyword evidence="3" id="KW-0998">Cell outer membrane</keyword>
<dbReference type="Gene3D" id="3.40.1520.20">
    <property type="match status" value="1"/>
</dbReference>
<dbReference type="AlphaFoldDB" id="A0A0S2DBE8"/>
<dbReference type="Pfam" id="PF00691">
    <property type="entry name" value="OmpA"/>
    <property type="match status" value="1"/>
</dbReference>
<gene>
    <name evidence="4" type="ORF">GLE_0433</name>
</gene>
<dbReference type="PROSITE" id="PS51257">
    <property type="entry name" value="PROKAR_LIPOPROTEIN"/>
    <property type="match status" value="1"/>
</dbReference>
<keyword evidence="2" id="KW-0472">Membrane</keyword>
<organism evidence="4 5">
    <name type="scientific">Lysobacter enzymogenes</name>
    <dbReference type="NCBI Taxonomy" id="69"/>
    <lineage>
        <taxon>Bacteria</taxon>
        <taxon>Pseudomonadati</taxon>
        <taxon>Pseudomonadota</taxon>
        <taxon>Gammaproteobacteria</taxon>
        <taxon>Lysobacterales</taxon>
        <taxon>Lysobacteraceae</taxon>
        <taxon>Lysobacter</taxon>
    </lineage>
</organism>
<dbReference type="PATRIC" id="fig|69.6.peg.430"/>
<dbReference type="EMBL" id="CP013140">
    <property type="protein sequence ID" value="ALN55791.1"/>
    <property type="molecule type" value="Genomic_DNA"/>
</dbReference>
<dbReference type="PRINTS" id="PR01021">
    <property type="entry name" value="OMPADOMAIN"/>
</dbReference>
<dbReference type="Gene3D" id="3.30.1330.60">
    <property type="entry name" value="OmpA-like domain"/>
    <property type="match status" value="1"/>
</dbReference>
<proteinExistence type="predicted"/>
<evidence type="ECO:0000313" key="5">
    <source>
        <dbReference type="Proteomes" id="UP000061569"/>
    </source>
</evidence>
<dbReference type="Proteomes" id="UP000061569">
    <property type="component" value="Chromosome"/>
</dbReference>
<dbReference type="OrthoDB" id="9782229at2"/>
<dbReference type="KEGG" id="lez:GLE_0433"/>
<evidence type="ECO:0000256" key="1">
    <source>
        <dbReference type="ARBA" id="ARBA00004442"/>
    </source>
</evidence>
<reference evidence="4 5" key="1">
    <citation type="submission" date="2015-11" db="EMBL/GenBank/DDBJ databases">
        <title>Genome sequences of Lysobacter enzymogenes strain C3 and Lysobacter antibioticus ATCC 29479.</title>
        <authorList>
            <person name="Kobayashi D.Y."/>
        </authorList>
    </citation>
    <scope>NUCLEOTIDE SEQUENCE [LARGE SCALE GENOMIC DNA]</scope>
    <source>
        <strain evidence="4 5">C3</strain>
    </source>
</reference>
<accession>A0A0S2DBE8</accession>
<dbReference type="SUPFAM" id="SSF103088">
    <property type="entry name" value="OmpA-like"/>
    <property type="match status" value="1"/>
</dbReference>
<dbReference type="PANTHER" id="PTHR30329:SF21">
    <property type="entry name" value="LIPOPROTEIN YIAD-RELATED"/>
    <property type="match status" value="1"/>
</dbReference>
<evidence type="ECO:0000313" key="4">
    <source>
        <dbReference type="EMBL" id="ALN55791.1"/>
    </source>
</evidence>
<dbReference type="PANTHER" id="PTHR30329">
    <property type="entry name" value="STATOR ELEMENT OF FLAGELLAR MOTOR COMPLEX"/>
    <property type="match status" value="1"/>
</dbReference>
<dbReference type="InterPro" id="IPR006664">
    <property type="entry name" value="OMP_bac"/>
</dbReference>
<name>A0A0S2DBE8_LYSEN</name>
<evidence type="ECO:0000256" key="2">
    <source>
        <dbReference type="ARBA" id="ARBA00023136"/>
    </source>
</evidence>
<dbReference type="PROSITE" id="PS51123">
    <property type="entry name" value="OMPA_2"/>
    <property type="match status" value="1"/>
</dbReference>
<sequence>MRGRTFFPSPARALPAIVLAAALASLACAASAQDAAPAAAPAPASASASAKPVIASGKVPDESSKQAVLAKLRELYGNERVIDRIEVSSGIVTPPNWRQNVVNMLGPDLQQVSDGKLEVNGNAVRVSGNVANELQRQQIVSGLSTRINNPTYSVDGRLLRVAGGAQQSLLDNVLANRIVEFESGSATLTPKGELILDEMAAAMKRIGNKRVLIVGHTDAAGRRESNLALSLARADSVKRYLQAHGVNGALLGVQGAGPDQPVADNATAEGRARNRRIAFKVL</sequence>
<dbReference type="InterPro" id="IPR006665">
    <property type="entry name" value="OmpA-like"/>
</dbReference>
<dbReference type="STRING" id="69.GLE_0433"/>
<dbReference type="GO" id="GO:0009279">
    <property type="term" value="C:cell outer membrane"/>
    <property type="evidence" value="ECO:0007669"/>
    <property type="project" value="UniProtKB-SubCell"/>
</dbReference>
<evidence type="ECO:0000256" key="3">
    <source>
        <dbReference type="ARBA" id="ARBA00023237"/>
    </source>
</evidence>
<dbReference type="CDD" id="cd07185">
    <property type="entry name" value="OmpA_C-like"/>
    <property type="match status" value="1"/>
</dbReference>
<comment type="subcellular location">
    <subcellularLocation>
        <location evidence="1">Cell outer membrane</location>
    </subcellularLocation>
</comment>
<dbReference type="InterPro" id="IPR050330">
    <property type="entry name" value="Bact_OuterMem_StrucFunc"/>
</dbReference>